<evidence type="ECO:0000313" key="2">
    <source>
        <dbReference type="Proteomes" id="UP000325081"/>
    </source>
</evidence>
<dbReference type="GO" id="GO:0016740">
    <property type="term" value="F:transferase activity"/>
    <property type="evidence" value="ECO:0007669"/>
    <property type="project" value="UniProtKB-KW"/>
</dbReference>
<protein>
    <submittedName>
        <fullName evidence="1">UDP-Glycosyltransferase superfamily protein</fullName>
    </submittedName>
</protein>
<dbReference type="InterPro" id="IPR050426">
    <property type="entry name" value="Glycosyltransferase_28"/>
</dbReference>
<name>A0A5A7Q2X3_STRAF</name>
<organism evidence="1 2">
    <name type="scientific">Striga asiatica</name>
    <name type="common">Asiatic witchweed</name>
    <name type="synonym">Buchnera asiatica</name>
    <dbReference type="NCBI Taxonomy" id="4170"/>
    <lineage>
        <taxon>Eukaryota</taxon>
        <taxon>Viridiplantae</taxon>
        <taxon>Streptophyta</taxon>
        <taxon>Embryophyta</taxon>
        <taxon>Tracheophyta</taxon>
        <taxon>Spermatophyta</taxon>
        <taxon>Magnoliopsida</taxon>
        <taxon>eudicotyledons</taxon>
        <taxon>Gunneridae</taxon>
        <taxon>Pentapetalae</taxon>
        <taxon>asterids</taxon>
        <taxon>lamiids</taxon>
        <taxon>Lamiales</taxon>
        <taxon>Orobanchaceae</taxon>
        <taxon>Buchnereae</taxon>
        <taxon>Striga</taxon>
    </lineage>
</organism>
<proteinExistence type="predicted"/>
<keyword evidence="1" id="KW-0808">Transferase</keyword>
<comment type="caution">
    <text evidence="1">The sequence shown here is derived from an EMBL/GenBank/DDBJ whole genome shotgun (WGS) entry which is preliminary data.</text>
</comment>
<dbReference type="Proteomes" id="UP000325081">
    <property type="component" value="Unassembled WGS sequence"/>
</dbReference>
<dbReference type="AlphaFoldDB" id="A0A5A7Q2X3"/>
<dbReference type="SUPFAM" id="SSF53756">
    <property type="entry name" value="UDP-Glycosyltransferase/glycogen phosphorylase"/>
    <property type="match status" value="1"/>
</dbReference>
<dbReference type="EMBL" id="BKCP01005583">
    <property type="protein sequence ID" value="GER39162.1"/>
    <property type="molecule type" value="Genomic_DNA"/>
</dbReference>
<dbReference type="PANTHER" id="PTHR48050">
    <property type="entry name" value="STEROL 3-BETA-GLUCOSYLTRANSFERASE"/>
    <property type="match status" value="1"/>
</dbReference>
<feature type="non-terminal residue" evidence="1">
    <location>
        <position position="179"/>
    </location>
</feature>
<keyword evidence="2" id="KW-1185">Reference proteome</keyword>
<sequence>MVDGGGDDDGEDDDGVRLGLCFFNWSRKGSVVPWAKDSNPGPEEVEERLIGEVDGLYDGPLIFDKEPSRPEDFIVDTNKVCDQPFGGESVHARGVGPAPIPDEDFSLHKLVDAIICMLHPEVKQSAIDLAKAMEDTMGVWVGSRRPMLRESARVDVGIHSIFVVDRGKCRTMIARGTTP</sequence>
<dbReference type="OrthoDB" id="5835829at2759"/>
<gene>
    <name evidence="1" type="ORF">STAS_15762</name>
</gene>
<reference evidence="2" key="1">
    <citation type="journal article" date="2019" name="Curr. Biol.">
        <title>Genome Sequence of Striga asiatica Provides Insight into the Evolution of Plant Parasitism.</title>
        <authorList>
            <person name="Yoshida S."/>
            <person name="Kim S."/>
            <person name="Wafula E.K."/>
            <person name="Tanskanen J."/>
            <person name="Kim Y.M."/>
            <person name="Honaas L."/>
            <person name="Yang Z."/>
            <person name="Spallek T."/>
            <person name="Conn C.E."/>
            <person name="Ichihashi Y."/>
            <person name="Cheong K."/>
            <person name="Cui S."/>
            <person name="Der J.P."/>
            <person name="Gundlach H."/>
            <person name="Jiao Y."/>
            <person name="Hori C."/>
            <person name="Ishida J.K."/>
            <person name="Kasahara H."/>
            <person name="Kiba T."/>
            <person name="Kim M.S."/>
            <person name="Koo N."/>
            <person name="Laohavisit A."/>
            <person name="Lee Y.H."/>
            <person name="Lumba S."/>
            <person name="McCourt P."/>
            <person name="Mortimer J.C."/>
            <person name="Mutuku J.M."/>
            <person name="Nomura T."/>
            <person name="Sasaki-Sekimoto Y."/>
            <person name="Seto Y."/>
            <person name="Wang Y."/>
            <person name="Wakatake T."/>
            <person name="Sakakibara H."/>
            <person name="Demura T."/>
            <person name="Yamaguchi S."/>
            <person name="Yoneyama K."/>
            <person name="Manabe R.I."/>
            <person name="Nelson D.C."/>
            <person name="Schulman A.H."/>
            <person name="Timko M.P."/>
            <person name="dePamphilis C.W."/>
            <person name="Choi D."/>
            <person name="Shirasu K."/>
        </authorList>
    </citation>
    <scope>NUCLEOTIDE SEQUENCE [LARGE SCALE GENOMIC DNA]</scope>
    <source>
        <strain evidence="2">cv. UVA1</strain>
    </source>
</reference>
<dbReference type="PANTHER" id="PTHR48050:SF13">
    <property type="entry name" value="STEROL 3-BETA-GLUCOSYLTRANSFERASE UGT80A2"/>
    <property type="match status" value="1"/>
</dbReference>
<accession>A0A5A7Q2X3</accession>
<evidence type="ECO:0000313" key="1">
    <source>
        <dbReference type="EMBL" id="GER39162.1"/>
    </source>
</evidence>